<evidence type="ECO:0000256" key="5">
    <source>
        <dbReference type="ARBA" id="ARBA00023136"/>
    </source>
</evidence>
<evidence type="ECO:0000313" key="7">
    <source>
        <dbReference type="Proteomes" id="UP000037510"/>
    </source>
</evidence>
<gene>
    <name evidence="6" type="ORF">OBRU01_11022</name>
</gene>
<dbReference type="STRING" id="104452.A0A0L7LCW0"/>
<dbReference type="PANTHER" id="PTHR13064:SF6">
    <property type="entry name" value="TRANSMEMBRANE PROTEIN 9"/>
    <property type="match status" value="1"/>
</dbReference>
<comment type="caution">
    <text evidence="6">The sequence shown here is derived from an EMBL/GenBank/DDBJ whole genome shotgun (WGS) entry which is preliminary data.</text>
</comment>
<evidence type="ECO:0000256" key="2">
    <source>
        <dbReference type="ARBA" id="ARBA00007264"/>
    </source>
</evidence>
<keyword evidence="5" id="KW-0472">Membrane</keyword>
<organism evidence="6 7">
    <name type="scientific">Operophtera brumata</name>
    <name type="common">Winter moth</name>
    <name type="synonym">Phalaena brumata</name>
    <dbReference type="NCBI Taxonomy" id="104452"/>
    <lineage>
        <taxon>Eukaryota</taxon>
        <taxon>Metazoa</taxon>
        <taxon>Ecdysozoa</taxon>
        <taxon>Arthropoda</taxon>
        <taxon>Hexapoda</taxon>
        <taxon>Insecta</taxon>
        <taxon>Pterygota</taxon>
        <taxon>Neoptera</taxon>
        <taxon>Endopterygota</taxon>
        <taxon>Lepidoptera</taxon>
        <taxon>Glossata</taxon>
        <taxon>Ditrysia</taxon>
        <taxon>Geometroidea</taxon>
        <taxon>Geometridae</taxon>
        <taxon>Larentiinae</taxon>
        <taxon>Operophtera</taxon>
    </lineage>
</organism>
<dbReference type="InterPro" id="IPR008853">
    <property type="entry name" value="TMEM9/TMEM9B"/>
</dbReference>
<sequence length="136" mass="15216">MAHPVTLCKCPGKTPGAHSSPNGQYEDKRCNCVCPCISAVLNNTGATGCPPVIDNVPPNKWVSNIKYLGINIDDRLSWKIHITSVAKRLQKLINCVGVILPRIKDQLQNREQEFCSHCECKYENRNTTIIKRTQVL</sequence>
<dbReference type="Proteomes" id="UP000037510">
    <property type="component" value="Unassembled WGS sequence"/>
</dbReference>
<evidence type="ECO:0000256" key="1">
    <source>
        <dbReference type="ARBA" id="ARBA00004370"/>
    </source>
</evidence>
<dbReference type="PANTHER" id="PTHR13064">
    <property type="entry name" value="TRANSMEMBRANE PROTEIN 9 FAMILY MEMBER"/>
    <property type="match status" value="1"/>
</dbReference>
<evidence type="ECO:0000256" key="4">
    <source>
        <dbReference type="ARBA" id="ARBA00022989"/>
    </source>
</evidence>
<protein>
    <submittedName>
        <fullName evidence="6">Uncharacterized protein</fullName>
    </submittedName>
</protein>
<dbReference type="GO" id="GO:0005765">
    <property type="term" value="C:lysosomal membrane"/>
    <property type="evidence" value="ECO:0007669"/>
    <property type="project" value="InterPro"/>
</dbReference>
<evidence type="ECO:0000256" key="3">
    <source>
        <dbReference type="ARBA" id="ARBA00022692"/>
    </source>
</evidence>
<evidence type="ECO:0000313" key="6">
    <source>
        <dbReference type="EMBL" id="KOB73234.1"/>
    </source>
</evidence>
<name>A0A0L7LCW0_OPEBR</name>
<dbReference type="Pfam" id="PF05434">
    <property type="entry name" value="Tmemb_9"/>
    <property type="match status" value="1"/>
</dbReference>
<accession>A0A0L7LCW0</accession>
<comment type="similarity">
    <text evidence="2">Belongs to the TMEM9 family.</text>
</comment>
<dbReference type="AlphaFoldDB" id="A0A0L7LCW0"/>
<dbReference type="EMBL" id="JTDY01001656">
    <property type="protein sequence ID" value="KOB73234.1"/>
    <property type="molecule type" value="Genomic_DNA"/>
</dbReference>
<keyword evidence="4" id="KW-1133">Transmembrane helix</keyword>
<comment type="subcellular location">
    <subcellularLocation>
        <location evidence="1">Membrane</location>
    </subcellularLocation>
</comment>
<reference evidence="6 7" key="1">
    <citation type="journal article" date="2015" name="Genome Biol. Evol.">
        <title>The genome of winter moth (Operophtera brumata) provides a genomic perspective on sexual dimorphism and phenology.</title>
        <authorList>
            <person name="Derks M.F."/>
            <person name="Smit S."/>
            <person name="Salis L."/>
            <person name="Schijlen E."/>
            <person name="Bossers A."/>
            <person name="Mateman C."/>
            <person name="Pijl A.S."/>
            <person name="de Ridder D."/>
            <person name="Groenen M.A."/>
            <person name="Visser M.E."/>
            <person name="Megens H.J."/>
        </authorList>
    </citation>
    <scope>NUCLEOTIDE SEQUENCE [LARGE SCALE GENOMIC DNA]</scope>
    <source>
        <strain evidence="6">WM2013NL</strain>
        <tissue evidence="6">Head and thorax</tissue>
    </source>
</reference>
<keyword evidence="7" id="KW-1185">Reference proteome</keyword>
<keyword evidence="3" id="KW-0812">Transmembrane</keyword>
<proteinExistence type="inferred from homology"/>